<organism evidence="1 2">
    <name type="scientific">Streptomyces luteosporeus</name>
    <dbReference type="NCBI Taxonomy" id="173856"/>
    <lineage>
        <taxon>Bacteria</taxon>
        <taxon>Bacillati</taxon>
        <taxon>Actinomycetota</taxon>
        <taxon>Actinomycetes</taxon>
        <taxon>Kitasatosporales</taxon>
        <taxon>Streptomycetaceae</taxon>
        <taxon>Streptomyces</taxon>
    </lineage>
</organism>
<gene>
    <name evidence="1" type="ORF">GCM10010315_18340</name>
</gene>
<evidence type="ECO:0000313" key="1">
    <source>
        <dbReference type="EMBL" id="GAA2713202.1"/>
    </source>
</evidence>
<name>A0ABN3TRR8_9ACTN</name>
<dbReference type="EMBL" id="BAAASL010000006">
    <property type="protein sequence ID" value="GAA2713202.1"/>
    <property type="molecule type" value="Genomic_DNA"/>
</dbReference>
<reference evidence="1 2" key="1">
    <citation type="journal article" date="2019" name="Int. J. Syst. Evol. Microbiol.">
        <title>The Global Catalogue of Microorganisms (GCM) 10K type strain sequencing project: providing services to taxonomists for standard genome sequencing and annotation.</title>
        <authorList>
            <consortium name="The Broad Institute Genomics Platform"/>
            <consortium name="The Broad Institute Genome Sequencing Center for Infectious Disease"/>
            <person name="Wu L."/>
            <person name="Ma J."/>
        </authorList>
    </citation>
    <scope>NUCLEOTIDE SEQUENCE [LARGE SCALE GENOMIC DNA]</scope>
    <source>
        <strain evidence="1 2">JCM 4542</strain>
    </source>
</reference>
<dbReference type="Proteomes" id="UP001500886">
    <property type="component" value="Unassembled WGS sequence"/>
</dbReference>
<keyword evidence="2" id="KW-1185">Reference proteome</keyword>
<proteinExistence type="predicted"/>
<protein>
    <recommendedName>
        <fullName evidence="3">DUF2191 domain-containing protein</fullName>
    </recommendedName>
</protein>
<evidence type="ECO:0008006" key="3">
    <source>
        <dbReference type="Google" id="ProtNLM"/>
    </source>
</evidence>
<evidence type="ECO:0000313" key="2">
    <source>
        <dbReference type="Proteomes" id="UP001500886"/>
    </source>
</evidence>
<accession>A0ABN3TRR8</accession>
<comment type="caution">
    <text evidence="1">The sequence shown here is derived from an EMBL/GenBank/DDBJ whole genome shotgun (WGS) entry which is preliminary data.</text>
</comment>
<sequence length="72" mass="7547">MGPAVDGLVALGREPLDEVVLQFVAGMVGAEVHAHASECGTSRGGRRSPGLVTLSEYNEMDSGLPKDGFEKF</sequence>